<dbReference type="STRING" id="1859473.BG261_06120"/>
<protein>
    <recommendedName>
        <fullName evidence="4">DUF3290 domain-containing protein</fullName>
    </recommendedName>
</protein>
<keyword evidence="1" id="KW-0472">Membrane</keyword>
<gene>
    <name evidence="2" type="ORF">BG261_06120</name>
</gene>
<name>A0A1E8GJV4_9LACT</name>
<sequence>MTVYSYEYFKNLAETNINYYHVFYAIAGVAFVILLFLRLRSHIAGRHRDLLIIIGLSFFIISGIQYSNYTNGKTSTNNAKNMITFLDSVSDNMHSNINNVYVNQTSMKEGMVIKVNDKFYKVTFNNDYSSYLLDETYLLQRGELDIK</sequence>
<dbReference type="InterPro" id="IPR021707">
    <property type="entry name" value="DUF3290"/>
</dbReference>
<dbReference type="EMBL" id="MKIR01000024">
    <property type="protein sequence ID" value="OFI48477.1"/>
    <property type="molecule type" value="Genomic_DNA"/>
</dbReference>
<dbReference type="Proteomes" id="UP000178622">
    <property type="component" value="Unassembled WGS sequence"/>
</dbReference>
<dbReference type="OrthoDB" id="3232508at2"/>
<comment type="caution">
    <text evidence="2">The sequence shown here is derived from an EMBL/GenBank/DDBJ whole genome shotgun (WGS) entry which is preliminary data.</text>
</comment>
<evidence type="ECO:0000256" key="1">
    <source>
        <dbReference type="SAM" id="Phobius"/>
    </source>
</evidence>
<reference evidence="3" key="1">
    <citation type="submission" date="2016-09" db="EMBL/GenBank/DDBJ databases">
        <title>Draft genome sequence of a novel species of the family Streptococcaceae isolated from flowers.</title>
        <authorList>
            <person name="Chuah L.-O."/>
            <person name="Yap K.-P."/>
            <person name="Thong K.L."/>
            <person name="Liong M.T."/>
            <person name="Ahmad R."/>
            <person name="Rusul G."/>
        </authorList>
    </citation>
    <scope>NUCLEOTIDE SEQUENCE [LARGE SCALE GENOMIC DNA]</scope>
    <source>
        <strain evidence="3">DF1</strain>
    </source>
</reference>
<dbReference type="AlphaFoldDB" id="A0A1E8GJV4"/>
<keyword evidence="3" id="KW-1185">Reference proteome</keyword>
<evidence type="ECO:0000313" key="2">
    <source>
        <dbReference type="EMBL" id="OFI48477.1"/>
    </source>
</evidence>
<feature type="transmembrane region" description="Helical" evidence="1">
    <location>
        <begin position="49"/>
        <end position="67"/>
    </location>
</feature>
<keyword evidence="1" id="KW-0812">Transmembrane</keyword>
<proteinExistence type="predicted"/>
<dbReference type="RefSeq" id="WP_070786894.1">
    <property type="nucleotide sequence ID" value="NZ_MKIR01000024.1"/>
</dbReference>
<accession>A0A1E8GJV4</accession>
<feature type="transmembrane region" description="Helical" evidence="1">
    <location>
        <begin position="20"/>
        <end position="37"/>
    </location>
</feature>
<keyword evidence="1" id="KW-1133">Transmembrane helix</keyword>
<evidence type="ECO:0008006" key="4">
    <source>
        <dbReference type="Google" id="ProtNLM"/>
    </source>
</evidence>
<evidence type="ECO:0000313" key="3">
    <source>
        <dbReference type="Proteomes" id="UP000178622"/>
    </source>
</evidence>
<organism evidence="2 3">
    <name type="scientific">Floricoccus tropicus</name>
    <dbReference type="NCBI Taxonomy" id="1859473"/>
    <lineage>
        <taxon>Bacteria</taxon>
        <taxon>Bacillati</taxon>
        <taxon>Bacillota</taxon>
        <taxon>Bacilli</taxon>
        <taxon>Lactobacillales</taxon>
        <taxon>Streptococcaceae</taxon>
        <taxon>Floricoccus</taxon>
    </lineage>
</organism>
<dbReference type="Pfam" id="PF11694">
    <property type="entry name" value="DUF3290"/>
    <property type="match status" value="1"/>
</dbReference>